<dbReference type="EMBL" id="CALNXI010000108">
    <property type="protein sequence ID" value="CAH3019165.1"/>
    <property type="molecule type" value="Genomic_DNA"/>
</dbReference>
<sequence>ERREDFLQSAIYTRNVPPIPGTGQISPFILVFGRHAPSPEIIPLDLPPATLSRNAFAEQLVSRLCEAQKQFNTIKADLKRTQREYYDKSSRDLAVTEGKEVYARRPPPSSQPEGSATRFRRRFDKPYIVLGQVHGRPDLLRRCRS</sequence>
<reference evidence="2 3" key="1">
    <citation type="submission" date="2022-05" db="EMBL/GenBank/DDBJ databases">
        <authorList>
            <consortium name="Genoscope - CEA"/>
            <person name="William W."/>
        </authorList>
    </citation>
    <scope>NUCLEOTIDE SEQUENCE [LARGE SCALE GENOMIC DNA]</scope>
</reference>
<evidence type="ECO:0000256" key="1">
    <source>
        <dbReference type="SAM" id="MobiDB-lite"/>
    </source>
</evidence>
<evidence type="ECO:0000313" key="3">
    <source>
        <dbReference type="Proteomes" id="UP001159427"/>
    </source>
</evidence>
<feature type="region of interest" description="Disordered" evidence="1">
    <location>
        <begin position="97"/>
        <end position="118"/>
    </location>
</feature>
<evidence type="ECO:0000313" key="2">
    <source>
        <dbReference type="EMBL" id="CAH3019165.1"/>
    </source>
</evidence>
<protein>
    <submittedName>
        <fullName evidence="2">Uncharacterized protein</fullName>
    </submittedName>
</protein>
<comment type="caution">
    <text evidence="2">The sequence shown here is derived from an EMBL/GenBank/DDBJ whole genome shotgun (WGS) entry which is preliminary data.</text>
</comment>
<proteinExistence type="predicted"/>
<accession>A0ABN8LUK7</accession>
<feature type="non-terminal residue" evidence="2">
    <location>
        <position position="1"/>
    </location>
</feature>
<dbReference type="Proteomes" id="UP001159427">
    <property type="component" value="Unassembled WGS sequence"/>
</dbReference>
<name>A0ABN8LUK7_9CNID</name>
<organism evidence="2 3">
    <name type="scientific">Porites evermanni</name>
    <dbReference type="NCBI Taxonomy" id="104178"/>
    <lineage>
        <taxon>Eukaryota</taxon>
        <taxon>Metazoa</taxon>
        <taxon>Cnidaria</taxon>
        <taxon>Anthozoa</taxon>
        <taxon>Hexacorallia</taxon>
        <taxon>Scleractinia</taxon>
        <taxon>Fungiina</taxon>
        <taxon>Poritidae</taxon>
        <taxon>Porites</taxon>
    </lineage>
</organism>
<gene>
    <name evidence="2" type="ORF">PEVE_00001433</name>
</gene>
<keyword evidence="3" id="KW-1185">Reference proteome</keyword>